<evidence type="ECO:0000313" key="1">
    <source>
        <dbReference type="EMBL" id="KAI3788881.1"/>
    </source>
</evidence>
<reference evidence="2" key="1">
    <citation type="journal article" date="2022" name="Mol. Ecol. Resour.">
        <title>The genomes of chicory, endive, great burdock and yacon provide insights into Asteraceae palaeo-polyploidization history and plant inulin production.</title>
        <authorList>
            <person name="Fan W."/>
            <person name="Wang S."/>
            <person name="Wang H."/>
            <person name="Wang A."/>
            <person name="Jiang F."/>
            <person name="Liu H."/>
            <person name="Zhao H."/>
            <person name="Xu D."/>
            <person name="Zhang Y."/>
        </authorList>
    </citation>
    <scope>NUCLEOTIDE SEQUENCE [LARGE SCALE GENOMIC DNA]</scope>
    <source>
        <strain evidence="2">cv. Punajuju</strain>
    </source>
</reference>
<proteinExistence type="predicted"/>
<keyword evidence="2" id="KW-1185">Reference proteome</keyword>
<sequence>MAGVETINKTLASSSLTLSSLFTGQKLQPTTIYVRLAGNGRATVHYLTATDTDLHRWKRISFLLPQTRATVHWKLIGTGRNLTATDTGYRLQPTPFRLSFLTATDTGHRLQPTPFRLSL</sequence>
<organism evidence="1 2">
    <name type="scientific">Cichorium intybus</name>
    <name type="common">Chicory</name>
    <dbReference type="NCBI Taxonomy" id="13427"/>
    <lineage>
        <taxon>Eukaryota</taxon>
        <taxon>Viridiplantae</taxon>
        <taxon>Streptophyta</taxon>
        <taxon>Embryophyta</taxon>
        <taxon>Tracheophyta</taxon>
        <taxon>Spermatophyta</taxon>
        <taxon>Magnoliopsida</taxon>
        <taxon>eudicotyledons</taxon>
        <taxon>Gunneridae</taxon>
        <taxon>Pentapetalae</taxon>
        <taxon>asterids</taxon>
        <taxon>campanulids</taxon>
        <taxon>Asterales</taxon>
        <taxon>Asteraceae</taxon>
        <taxon>Cichorioideae</taxon>
        <taxon>Cichorieae</taxon>
        <taxon>Cichoriinae</taxon>
        <taxon>Cichorium</taxon>
    </lineage>
</organism>
<dbReference type="Proteomes" id="UP001055811">
    <property type="component" value="Linkage Group LG01"/>
</dbReference>
<protein>
    <submittedName>
        <fullName evidence="1">Uncharacterized protein</fullName>
    </submittedName>
</protein>
<evidence type="ECO:0000313" key="2">
    <source>
        <dbReference type="Proteomes" id="UP001055811"/>
    </source>
</evidence>
<gene>
    <name evidence="1" type="ORF">L2E82_01662</name>
</gene>
<name>A0ACB9H0N8_CICIN</name>
<comment type="caution">
    <text evidence="1">The sequence shown here is derived from an EMBL/GenBank/DDBJ whole genome shotgun (WGS) entry which is preliminary data.</text>
</comment>
<reference evidence="1 2" key="2">
    <citation type="journal article" date="2022" name="Mol. Ecol. Resour.">
        <title>The genomes of chicory, endive, great burdock and yacon provide insights into Asteraceae paleo-polyploidization history and plant inulin production.</title>
        <authorList>
            <person name="Fan W."/>
            <person name="Wang S."/>
            <person name="Wang H."/>
            <person name="Wang A."/>
            <person name="Jiang F."/>
            <person name="Liu H."/>
            <person name="Zhao H."/>
            <person name="Xu D."/>
            <person name="Zhang Y."/>
        </authorList>
    </citation>
    <scope>NUCLEOTIDE SEQUENCE [LARGE SCALE GENOMIC DNA]</scope>
    <source>
        <strain evidence="2">cv. Punajuju</strain>
        <tissue evidence="1">Leaves</tissue>
    </source>
</reference>
<accession>A0ACB9H0N8</accession>
<dbReference type="EMBL" id="CM042009">
    <property type="protein sequence ID" value="KAI3788881.1"/>
    <property type="molecule type" value="Genomic_DNA"/>
</dbReference>